<gene>
    <name evidence="2" type="ORF">AS030_01325</name>
</gene>
<dbReference type="AlphaFoldDB" id="A0A0V8JBE1"/>
<feature type="signal peptide" evidence="1">
    <location>
        <begin position="1"/>
        <end position="21"/>
    </location>
</feature>
<keyword evidence="1" id="KW-0732">Signal</keyword>
<evidence type="ECO:0000313" key="3">
    <source>
        <dbReference type="Proteomes" id="UP000054099"/>
    </source>
</evidence>
<dbReference type="Proteomes" id="UP000054099">
    <property type="component" value="Unassembled WGS sequence"/>
</dbReference>
<dbReference type="EMBL" id="LNQN01000001">
    <property type="protein sequence ID" value="KSU84234.1"/>
    <property type="molecule type" value="Genomic_DNA"/>
</dbReference>
<proteinExistence type="predicted"/>
<accession>A0A0V8JBE1</accession>
<sequence length="126" mass="13459">MKAKIFILTAVFLLVTCTAYAADSISLKSSGGDKTSSSAAFDGSYATISIKKTSGSGKIKLELWKKHLFFMDEKVGQTAWVSSNGVGYQKVYNLEDSGNYYLKVVDSGKAGGSGIAVNYKATSFLQ</sequence>
<evidence type="ECO:0000256" key="1">
    <source>
        <dbReference type="SAM" id="SignalP"/>
    </source>
</evidence>
<organism evidence="2 3">
    <name type="scientific">Fictibacillus enclensis</name>
    <dbReference type="NCBI Taxonomy" id="1017270"/>
    <lineage>
        <taxon>Bacteria</taxon>
        <taxon>Bacillati</taxon>
        <taxon>Bacillota</taxon>
        <taxon>Bacilli</taxon>
        <taxon>Bacillales</taxon>
        <taxon>Fictibacillaceae</taxon>
        <taxon>Fictibacillus</taxon>
    </lineage>
</organism>
<name>A0A0V8JBE1_9BACL</name>
<feature type="chain" id="PRO_5006893815" evidence="1">
    <location>
        <begin position="22"/>
        <end position="126"/>
    </location>
</feature>
<comment type="caution">
    <text evidence="2">The sequence shown here is derived from an EMBL/GenBank/DDBJ whole genome shotgun (WGS) entry which is preliminary data.</text>
</comment>
<dbReference type="OrthoDB" id="2971713at2"/>
<reference evidence="2 3" key="1">
    <citation type="journal article" date="2014" name="Antonie Van Leeuwenhoek">
        <title>Fictibacillus enclensis sp. nov., isolated from marine sediment.</title>
        <authorList>
            <person name="Dastager S.G."/>
            <person name="Mawlankar R."/>
            <person name="Srinivasan K."/>
            <person name="Tang S.K."/>
            <person name="Lee J.C."/>
            <person name="Ramana V.V."/>
            <person name="Shouche Y.S."/>
        </authorList>
    </citation>
    <scope>NUCLEOTIDE SEQUENCE [LARGE SCALE GENOMIC DNA]</scope>
    <source>
        <strain evidence="2 3">NIO-1003</strain>
    </source>
</reference>
<keyword evidence="3" id="KW-1185">Reference proteome</keyword>
<protein>
    <submittedName>
        <fullName evidence="2">Uncharacterized protein</fullName>
    </submittedName>
</protein>
<dbReference type="RefSeq" id="WP_061967531.1">
    <property type="nucleotide sequence ID" value="NZ_FMAV01000001.1"/>
</dbReference>
<evidence type="ECO:0000313" key="2">
    <source>
        <dbReference type="EMBL" id="KSU84234.1"/>
    </source>
</evidence>